<dbReference type="InterPro" id="IPR006680">
    <property type="entry name" value="Amidohydro-rel"/>
</dbReference>
<keyword evidence="1" id="KW-0456">Lyase</keyword>
<sequence>MSAPVADILDGHTHVDEVPALGWIDPPDKLIALLDEAGVRQAVVMTYTEYPGFNPGALDYLAGVVAHYPDRLIGFVRVHPWYTEDMPGIIDRAIGSLGVKGVKLHPVGTLDHPASDATVRVLELAAARNAPVLFHCGDEPMTTPLAIAEAARRVPEATIILGHMGGFFHVREAIEVAQRLPNIVLETSAMPYPAAIAEAVRRVGAERVIYGSDGPGCPPRLEVRKVLAAGLDDSAQRAVLGDNMRRLLAGVDA</sequence>
<evidence type="ECO:0000259" key="2">
    <source>
        <dbReference type="Pfam" id="PF04909"/>
    </source>
</evidence>
<dbReference type="Gene3D" id="3.20.20.140">
    <property type="entry name" value="Metal-dependent hydrolases"/>
    <property type="match status" value="1"/>
</dbReference>
<keyword evidence="4" id="KW-1185">Reference proteome</keyword>
<feature type="domain" description="Amidohydrolase-related" evidence="2">
    <location>
        <begin position="52"/>
        <end position="248"/>
    </location>
</feature>
<organism evidence="3 4">
    <name type="scientific">Pseudonocardia eucalypti</name>
    <dbReference type="NCBI Taxonomy" id="648755"/>
    <lineage>
        <taxon>Bacteria</taxon>
        <taxon>Bacillati</taxon>
        <taxon>Actinomycetota</taxon>
        <taxon>Actinomycetes</taxon>
        <taxon>Pseudonocardiales</taxon>
        <taxon>Pseudonocardiaceae</taxon>
        <taxon>Pseudonocardia</taxon>
    </lineage>
</organism>
<reference evidence="4" key="1">
    <citation type="journal article" date="2019" name="Int. J. Syst. Evol. Microbiol.">
        <title>The Global Catalogue of Microorganisms (GCM) 10K type strain sequencing project: providing services to taxonomists for standard genome sequencing and annotation.</title>
        <authorList>
            <consortium name="The Broad Institute Genomics Platform"/>
            <consortium name="The Broad Institute Genome Sequencing Center for Infectious Disease"/>
            <person name="Wu L."/>
            <person name="Ma J."/>
        </authorList>
    </citation>
    <scope>NUCLEOTIDE SEQUENCE [LARGE SCALE GENOMIC DNA]</scope>
    <source>
        <strain evidence="4">JCM 18303</strain>
    </source>
</reference>
<dbReference type="Pfam" id="PF04909">
    <property type="entry name" value="Amidohydro_2"/>
    <property type="match status" value="1"/>
</dbReference>
<accession>A0ABP9PYP8</accession>
<dbReference type="InterPro" id="IPR032465">
    <property type="entry name" value="ACMSD"/>
</dbReference>
<dbReference type="CDD" id="cd01292">
    <property type="entry name" value="metallo-dependent_hydrolases"/>
    <property type="match status" value="1"/>
</dbReference>
<dbReference type="RefSeq" id="WP_185061705.1">
    <property type="nucleotide sequence ID" value="NZ_BAABJP010000008.1"/>
</dbReference>
<dbReference type="SUPFAM" id="SSF51556">
    <property type="entry name" value="Metallo-dependent hydrolases"/>
    <property type="match status" value="1"/>
</dbReference>
<evidence type="ECO:0000313" key="4">
    <source>
        <dbReference type="Proteomes" id="UP001428817"/>
    </source>
</evidence>
<name>A0ABP9PYP8_9PSEU</name>
<dbReference type="PANTHER" id="PTHR21240">
    <property type="entry name" value="2-AMINO-3-CARBOXYLMUCONATE-6-SEMIALDEHYDE DECARBOXYLASE"/>
    <property type="match status" value="1"/>
</dbReference>
<evidence type="ECO:0000256" key="1">
    <source>
        <dbReference type="ARBA" id="ARBA00023239"/>
    </source>
</evidence>
<dbReference type="Proteomes" id="UP001428817">
    <property type="component" value="Unassembled WGS sequence"/>
</dbReference>
<protein>
    <recommendedName>
        <fullName evidence="2">Amidohydrolase-related domain-containing protein</fullName>
    </recommendedName>
</protein>
<dbReference type="InterPro" id="IPR032466">
    <property type="entry name" value="Metal_Hydrolase"/>
</dbReference>
<dbReference type="EMBL" id="BAABJP010000008">
    <property type="protein sequence ID" value="GAA5153850.1"/>
    <property type="molecule type" value="Genomic_DNA"/>
</dbReference>
<gene>
    <name evidence="3" type="ORF">GCM10023321_24750</name>
</gene>
<proteinExistence type="predicted"/>
<comment type="caution">
    <text evidence="3">The sequence shown here is derived from an EMBL/GenBank/DDBJ whole genome shotgun (WGS) entry which is preliminary data.</text>
</comment>
<evidence type="ECO:0000313" key="3">
    <source>
        <dbReference type="EMBL" id="GAA5153850.1"/>
    </source>
</evidence>